<evidence type="ECO:0000313" key="6">
    <source>
        <dbReference type="Proteomes" id="UP000254033"/>
    </source>
</evidence>
<dbReference type="OrthoDB" id="5649075at2"/>
<keyword evidence="4" id="KW-1185">Reference proteome</keyword>
<dbReference type="Proteomes" id="UP000054698">
    <property type="component" value="Unassembled WGS sequence"/>
</dbReference>
<evidence type="ECO:0000313" key="5">
    <source>
        <dbReference type="Proteomes" id="UP000251942"/>
    </source>
</evidence>
<organism evidence="1 4">
    <name type="scientific">Legionella feeleii</name>
    <dbReference type="NCBI Taxonomy" id="453"/>
    <lineage>
        <taxon>Bacteria</taxon>
        <taxon>Pseudomonadati</taxon>
        <taxon>Pseudomonadota</taxon>
        <taxon>Gammaproteobacteria</taxon>
        <taxon>Legionellales</taxon>
        <taxon>Legionellaceae</taxon>
        <taxon>Legionella</taxon>
    </lineage>
</organism>
<dbReference type="EMBL" id="LNYB01000018">
    <property type="protein sequence ID" value="KTD03019.1"/>
    <property type="molecule type" value="Genomic_DNA"/>
</dbReference>
<accession>A0A0W0U5S9</accession>
<evidence type="ECO:0000313" key="4">
    <source>
        <dbReference type="Proteomes" id="UP000054698"/>
    </source>
</evidence>
<gene>
    <name evidence="1" type="ORF">Lfee_0635</name>
    <name evidence="3" type="ORF">NCTC11978_02879</name>
    <name evidence="2" type="ORF">NCTC12022_03089</name>
</gene>
<reference evidence="5 6" key="2">
    <citation type="submission" date="2018-06" db="EMBL/GenBank/DDBJ databases">
        <authorList>
            <consortium name="Pathogen Informatics"/>
            <person name="Doyle S."/>
        </authorList>
    </citation>
    <scope>NUCLEOTIDE SEQUENCE [LARGE SCALE GENOMIC DNA]</scope>
    <source>
        <strain evidence="3 6">NCTC11978</strain>
        <strain evidence="2 5">NCTC12022</strain>
    </source>
</reference>
<dbReference type="PATRIC" id="fig|453.4.peg.686"/>
<dbReference type="Proteomes" id="UP000254033">
    <property type="component" value="Unassembled WGS sequence"/>
</dbReference>
<protein>
    <submittedName>
        <fullName evidence="1">Coiled-coil protein</fullName>
    </submittedName>
</protein>
<dbReference type="Proteomes" id="UP000251942">
    <property type="component" value="Unassembled WGS sequence"/>
</dbReference>
<reference evidence="1 4" key="1">
    <citation type="submission" date="2015-11" db="EMBL/GenBank/DDBJ databases">
        <title>Genomic analysis of 38 Legionella species identifies large and diverse effector repertoires.</title>
        <authorList>
            <person name="Burstein D."/>
            <person name="Amaro F."/>
            <person name="Zusman T."/>
            <person name="Lifshitz Z."/>
            <person name="Cohen O."/>
            <person name="Gilbert J.A."/>
            <person name="Pupko T."/>
            <person name="Shuman H.A."/>
            <person name="Segal G."/>
        </authorList>
    </citation>
    <scope>NUCLEOTIDE SEQUENCE [LARGE SCALE GENOMIC DNA]</scope>
    <source>
        <strain evidence="1 4">WO-44C</strain>
    </source>
</reference>
<dbReference type="RefSeq" id="WP_058443848.1">
    <property type="nucleotide sequence ID" value="NZ_CAAAHT010000024.1"/>
</dbReference>
<dbReference type="EMBL" id="UGNY01000001">
    <property type="protein sequence ID" value="STX39674.1"/>
    <property type="molecule type" value="Genomic_DNA"/>
</dbReference>
<evidence type="ECO:0000313" key="2">
    <source>
        <dbReference type="EMBL" id="SPX62331.1"/>
    </source>
</evidence>
<dbReference type="EMBL" id="UASS01000038">
    <property type="protein sequence ID" value="SPX62331.1"/>
    <property type="molecule type" value="Genomic_DNA"/>
</dbReference>
<evidence type="ECO:0000313" key="1">
    <source>
        <dbReference type="EMBL" id="KTD03019.1"/>
    </source>
</evidence>
<name>A0A0W0U5S9_9GAMM</name>
<evidence type="ECO:0000313" key="3">
    <source>
        <dbReference type="EMBL" id="STX39674.1"/>
    </source>
</evidence>
<proteinExistence type="predicted"/>
<dbReference type="AlphaFoldDB" id="A0A0W0U5S9"/>
<sequence length="175" mass="19577">MTIEQLLLALEARLPELEWKISSLVSAHFPTKSLPRGLFHSHGDASASAFINEIKADIQNLAAQKNQSCAYYLAQRINQKINVLVTLCNLQDKKPKARANISFGVNLISTRQQWLQSLQSDIELLSAQQQAMVKSQQLMRQSHADPNALLNLQAELGEVEKRLTLAKETFARATN</sequence>